<keyword evidence="3" id="KW-1185">Reference proteome</keyword>
<keyword evidence="1" id="KW-1133">Transmembrane helix</keyword>
<evidence type="ECO:0000313" key="3">
    <source>
        <dbReference type="Proteomes" id="UP001589818"/>
    </source>
</evidence>
<reference evidence="2 3" key="1">
    <citation type="submission" date="2024-09" db="EMBL/GenBank/DDBJ databases">
        <authorList>
            <person name="Sun Q."/>
            <person name="Mori K."/>
        </authorList>
    </citation>
    <scope>NUCLEOTIDE SEQUENCE [LARGE SCALE GENOMIC DNA]</scope>
    <source>
        <strain evidence="2 3">CCM 4839</strain>
    </source>
</reference>
<organism evidence="2 3">
    <name type="scientific">Paenibacillus mendelii</name>
    <dbReference type="NCBI Taxonomy" id="206163"/>
    <lineage>
        <taxon>Bacteria</taxon>
        <taxon>Bacillati</taxon>
        <taxon>Bacillota</taxon>
        <taxon>Bacilli</taxon>
        <taxon>Bacillales</taxon>
        <taxon>Paenibacillaceae</taxon>
        <taxon>Paenibacillus</taxon>
    </lineage>
</organism>
<dbReference type="RefSeq" id="WP_204817982.1">
    <property type="nucleotide sequence ID" value="NZ_JANHOF010000004.1"/>
</dbReference>
<comment type="caution">
    <text evidence="2">The sequence shown here is derived from an EMBL/GenBank/DDBJ whole genome shotgun (WGS) entry which is preliminary data.</text>
</comment>
<protein>
    <submittedName>
        <fullName evidence="2">Uncharacterized protein</fullName>
    </submittedName>
</protein>
<evidence type="ECO:0000313" key="2">
    <source>
        <dbReference type="EMBL" id="MFC0396330.1"/>
    </source>
</evidence>
<keyword evidence="1" id="KW-0812">Transmembrane</keyword>
<accession>A0ABV6JK77</accession>
<name>A0ABV6JK77_9BACL</name>
<proteinExistence type="predicted"/>
<keyword evidence="1" id="KW-0472">Membrane</keyword>
<sequence length="52" mass="5935">MERSIKIMLLGIAFMLLGLFIQGEPGIEMYGNEFFIVLLGFMMTLFGVFAKR</sequence>
<gene>
    <name evidence="2" type="ORF">ACFFJ8_33835</name>
</gene>
<dbReference type="Proteomes" id="UP001589818">
    <property type="component" value="Unassembled WGS sequence"/>
</dbReference>
<dbReference type="EMBL" id="JBHLVF010000051">
    <property type="protein sequence ID" value="MFC0396330.1"/>
    <property type="molecule type" value="Genomic_DNA"/>
</dbReference>
<evidence type="ECO:0000256" key="1">
    <source>
        <dbReference type="SAM" id="Phobius"/>
    </source>
</evidence>
<feature type="transmembrane region" description="Helical" evidence="1">
    <location>
        <begin position="33"/>
        <end position="50"/>
    </location>
</feature>